<gene>
    <name evidence="3" type="ORF">SAMN02745131_03096</name>
</gene>
<dbReference type="Pfam" id="PF01835">
    <property type="entry name" value="MG2"/>
    <property type="match status" value="1"/>
</dbReference>
<feature type="domain" description="Alpha-2-macroglobulin" evidence="2">
    <location>
        <begin position="1228"/>
        <end position="1318"/>
    </location>
</feature>
<dbReference type="STRING" id="1121884.SAMN02745131_03096"/>
<dbReference type="InterPro" id="IPR002890">
    <property type="entry name" value="MG2"/>
</dbReference>
<dbReference type="Proteomes" id="UP000184048">
    <property type="component" value="Unassembled WGS sequence"/>
</dbReference>
<proteinExistence type="inferred from homology"/>
<accession>A0A1M5D3Q4</accession>
<dbReference type="SMART" id="SM01360">
    <property type="entry name" value="A2M"/>
    <property type="match status" value="1"/>
</dbReference>
<dbReference type="Gene3D" id="2.60.40.1930">
    <property type="match status" value="1"/>
</dbReference>
<dbReference type="InterPro" id="IPR041246">
    <property type="entry name" value="Bact_MG10"/>
</dbReference>
<dbReference type="Pfam" id="PF17973">
    <property type="entry name" value="bMG10"/>
    <property type="match status" value="1"/>
</dbReference>
<evidence type="ECO:0000256" key="1">
    <source>
        <dbReference type="ARBA" id="ARBA00010556"/>
    </source>
</evidence>
<evidence type="ECO:0000259" key="2">
    <source>
        <dbReference type="SMART" id="SM01360"/>
    </source>
</evidence>
<dbReference type="PANTHER" id="PTHR40094">
    <property type="entry name" value="ALPHA-2-MACROGLOBULIN HOMOLOG"/>
    <property type="match status" value="1"/>
</dbReference>
<keyword evidence="4" id="KW-1185">Reference proteome</keyword>
<dbReference type="InterPro" id="IPR001599">
    <property type="entry name" value="Macroglobln_a2"/>
</dbReference>
<dbReference type="Pfam" id="PF00207">
    <property type="entry name" value="A2M"/>
    <property type="match status" value="1"/>
</dbReference>
<protein>
    <submittedName>
        <fullName evidence="3">Uncharacterized conserved protein YfaS, alpha-2-macroglobulin family</fullName>
    </submittedName>
</protein>
<dbReference type="PANTHER" id="PTHR40094:SF1">
    <property type="entry name" value="UBIQUITIN DOMAIN-CONTAINING PROTEIN"/>
    <property type="match status" value="1"/>
</dbReference>
<dbReference type="Gene3D" id="1.50.10.20">
    <property type="match status" value="1"/>
</dbReference>
<dbReference type="SUPFAM" id="SSF48239">
    <property type="entry name" value="Terpenoid cyclases/Protein prenyltransferases"/>
    <property type="match status" value="1"/>
</dbReference>
<dbReference type="InterPro" id="IPR008930">
    <property type="entry name" value="Terpenoid_cyclase/PrenylTrfase"/>
</dbReference>
<evidence type="ECO:0000313" key="3">
    <source>
        <dbReference type="EMBL" id="SHF61596.1"/>
    </source>
</evidence>
<organism evidence="3 4">
    <name type="scientific">Flavisolibacter ginsengisoli DSM 18119</name>
    <dbReference type="NCBI Taxonomy" id="1121884"/>
    <lineage>
        <taxon>Bacteria</taxon>
        <taxon>Pseudomonadati</taxon>
        <taxon>Bacteroidota</taxon>
        <taxon>Chitinophagia</taxon>
        <taxon>Chitinophagales</taxon>
        <taxon>Chitinophagaceae</taxon>
        <taxon>Flavisolibacter</taxon>
    </lineage>
</organism>
<evidence type="ECO:0000313" key="4">
    <source>
        <dbReference type="Proteomes" id="UP000184048"/>
    </source>
</evidence>
<reference evidence="3 4" key="1">
    <citation type="submission" date="2016-11" db="EMBL/GenBank/DDBJ databases">
        <authorList>
            <person name="Jaros S."/>
            <person name="Januszkiewicz K."/>
            <person name="Wedrychowicz H."/>
        </authorList>
    </citation>
    <scope>NUCLEOTIDE SEQUENCE [LARGE SCALE GENOMIC DNA]</scope>
    <source>
        <strain evidence="3 4">DSM 18119</strain>
    </source>
</reference>
<comment type="similarity">
    <text evidence="1">Belongs to the protease inhibitor I39 (alpha-2-macroglobulin) family. Bacterial alpha-2-macroglobulin subfamily.</text>
</comment>
<dbReference type="InterPro" id="IPR051802">
    <property type="entry name" value="YfhM-like"/>
</dbReference>
<dbReference type="RefSeq" id="WP_245793168.1">
    <property type="nucleotide sequence ID" value="NZ_FQUU01000014.1"/>
</dbReference>
<dbReference type="EMBL" id="FQUU01000014">
    <property type="protein sequence ID" value="SHF61596.1"/>
    <property type="molecule type" value="Genomic_DNA"/>
</dbReference>
<dbReference type="GO" id="GO:0004866">
    <property type="term" value="F:endopeptidase inhibitor activity"/>
    <property type="evidence" value="ECO:0007669"/>
    <property type="project" value="InterPro"/>
</dbReference>
<sequence>MKNYDVAWTKVDELVQKKNLPQSALTEVKKIYTQAKKDKQEAQVIKSLVYMIRLQQQNRENNLLLSIRDIEKEIRVQQEPAVSLLNSLLAGLYWQYFQNQRWQLYGRTNTVDFKKDDIATWTIDDLHHKISELYLASIKKEGLLKKTRLEPYNAIIIKGNSRALRPTLYDLLAHRALEYFTNNERDIKKPAYAFEISQVEAFAPAAAFVQYQFPTRDSMSLEHKALLIYQDLIAFHLKDKDPSALMDVDIERIGFVHEHSVHEAKDSLYIAALETLVNKAGKKNIASQASYLLASYYHDQATQYDPLKDSTHRYDLVKAKEILERVVNDSSIKNEGWTNSYNLLQEIQQPSFSFKVEKVNLPSQPFRSLVEYKNITGLHFRIIRSTENLRKLLEQRGDQNVYWNAILNAATIRSWTQDLPATHDLQKHYVEVKIDGLPVGEYILLASPDEQFNKKNNLLGSLLFNVSNISYINHDNQYYVLHRETGKPLPKARVQVFRQEYDYKTSSYSKTIIGNYETGKNGDFEIPRPKDRKNESYFLDISYQEDHLALNDQVYNYYSYNDETEDRDDEEIKVFFFTDRSIYRPGQTVYFKGITVTKNKAGNSVAQKYKTNIFLEDANSDNIDSLEVSTNEYGSFSGKFQLPINSLNGQFRIYEDENDNEYYFSVEEYKRPRFYVDFEKIKSTYKVGDTINLTGFAKAYAGNTIDGAKVNYRVVRQARFLYPWMSYKIWFPPTPPMEIAHGETTTDKDGNFKISFTAIPDRKMDPKAEPVFDYKVYADVADINGETRTGEEHVSAGYKSLLIKLDMQPTIEVDSFKKISIRTENMNGEFQSTPITISISKLVPEKRLIRNRFWREPDQFVMSRENYIQNFPHDEYRNETNYKTWAKESLVFSITDSTRKNGELPLYHPFTPGYYELSFTAKDKNGEEIKVVQYVELFDSKSKEFNKPVYLWAKGSDHPVEPGESTTVQVGSAASDVFVINEVRKPGRDDKKQDVSIDYSSLNQEKKTWKYNVSESDRGGYGVSYFFVKDNRFYQFNDIINVPWSNKALQVEYATFRDKTLPGSEEKWKVKITGYKKETVAAEMLASMYDASLDQFKPHQWSLPGIWPVYANLYAWNGSPNFKDIESEERWQESREYRSFNKTYDRLDFDLYGNVHVFIRGASSLPMAAREKVSGALEGKVAGLEVQQNVMMDSAHLDEVVVTGIGLKPPTVTAVDNTIQPRRNFNETAFFFPDLRTDKDGAIEFSFTMPEAVTRWKLQTLAHTKELAFGLSQKELVTQKELMVQPNAPRFLRQGDHMEFSTKLVNLSDKELTGQVQLELIDATTNQSVDGWFMNTFPNQFFTVAAGQSEAVSFPIQVPFQFSNALVWRITARAGNLSDGEENILPVLSNKVLVTETLPLAMRGTGTKNFQFNKLLHSGESETLQQHSLTVEYTSNPTWYAVQALPYLEDYPYECAEQTWNRYFANALAQKIVTTTPRLKEIFQRWKTADTAALLSNLEKNQELKSALLEETPWVLQARSESQQKKNIALLFDMVQMQQQLRKHLDKLRQMQSPNGGFVWFTGGPDDRYITQYIISGIGHLLKLGGETGELQPIIATAIPYLDKQITDQYNKLVKSKADLNKQQVGYYEIQYLYMRSFFTNKLIDQATEAAYSYYQKQAKQFWIQQPLYLQGMIALALHRMGDKQTPAAILKSIKERAIINEEQGMYWKDNHFGYSWFWWYAPIETQSLLIEAFQEISTDKENVDDMKTWLLKNKQTNNWGTTKATAEACYALLLQGNDWLKDQPSVEFKMGATSISNKNEKAEAGTGYFKKTIDPANIQPAMGNITLAVQNASPSNNQPGKAPSWGAVYWQYFEDMDKVTAAATPLQLTKKLFIEKNSDRGPVLTPVQEGTDLIVGDKIKVRIELRVDRDMEYVHMKDMRASALEPVNVLSGYQWQGGLGYYQSTKDASTNFFFNYLRKGTYVFEYPLFVTHAGSFSNGITTIQCMYAPEFSAHSEGVKITVSNAVNTGK</sequence>
<name>A0A1M5D3Q4_9BACT</name>